<dbReference type="SMART" id="SM00859">
    <property type="entry name" value="Semialdhyde_dh"/>
    <property type="match status" value="1"/>
</dbReference>
<proteinExistence type="inferred from homology"/>
<protein>
    <submittedName>
        <fullName evidence="3">Aspartate-semialdehyde dehydrogenase</fullName>
    </submittedName>
</protein>
<reference evidence="3 4" key="1">
    <citation type="submission" date="2019-06" db="EMBL/GenBank/DDBJ databases">
        <title>Sequencing the genomes of 1000 actinobacteria strains.</title>
        <authorList>
            <person name="Klenk H.-P."/>
        </authorList>
    </citation>
    <scope>NUCLEOTIDE SEQUENCE [LARGE SCALE GENOMIC DNA]</scope>
    <source>
        <strain evidence="3 4">DSM 24617</strain>
    </source>
</reference>
<dbReference type="Pfam" id="PF02774">
    <property type="entry name" value="Semialdhyde_dhC"/>
    <property type="match status" value="1"/>
</dbReference>
<dbReference type="EMBL" id="VFOK01000002">
    <property type="protein sequence ID" value="TQL29054.1"/>
    <property type="molecule type" value="Genomic_DNA"/>
</dbReference>
<evidence type="ECO:0000313" key="4">
    <source>
        <dbReference type="Proteomes" id="UP000318336"/>
    </source>
</evidence>
<dbReference type="GO" id="GO:0046983">
    <property type="term" value="F:protein dimerization activity"/>
    <property type="evidence" value="ECO:0007669"/>
    <property type="project" value="InterPro"/>
</dbReference>
<dbReference type="SUPFAM" id="SSF51735">
    <property type="entry name" value="NAD(P)-binding Rossmann-fold domains"/>
    <property type="match status" value="1"/>
</dbReference>
<evidence type="ECO:0000313" key="3">
    <source>
        <dbReference type="EMBL" id="TQL29054.1"/>
    </source>
</evidence>
<dbReference type="Gene3D" id="3.30.360.10">
    <property type="entry name" value="Dihydrodipicolinate Reductase, domain 2"/>
    <property type="match status" value="1"/>
</dbReference>
<evidence type="ECO:0000256" key="1">
    <source>
        <dbReference type="ARBA" id="ARBA00010584"/>
    </source>
</evidence>
<dbReference type="OrthoDB" id="9805684at2"/>
<dbReference type="InterPro" id="IPR036291">
    <property type="entry name" value="NAD(P)-bd_dom_sf"/>
</dbReference>
<feature type="domain" description="Semialdehyde dehydrogenase NAD-binding" evidence="2">
    <location>
        <begin position="4"/>
        <end position="119"/>
    </location>
</feature>
<dbReference type="AlphaFoldDB" id="A0A542WZV3"/>
<dbReference type="Pfam" id="PF01118">
    <property type="entry name" value="Semialdhyde_dh"/>
    <property type="match status" value="1"/>
</dbReference>
<dbReference type="InterPro" id="IPR000534">
    <property type="entry name" value="Semialdehyde_DH_NAD-bd"/>
</dbReference>
<dbReference type="GO" id="GO:0008652">
    <property type="term" value="P:amino acid biosynthetic process"/>
    <property type="evidence" value="ECO:0007669"/>
    <property type="project" value="InterPro"/>
</dbReference>
<accession>A0A542WZV3</accession>
<evidence type="ECO:0000259" key="2">
    <source>
        <dbReference type="SMART" id="SM00859"/>
    </source>
</evidence>
<dbReference type="NCBIfam" id="NF011456">
    <property type="entry name" value="PRK14874.1"/>
    <property type="match status" value="1"/>
</dbReference>
<gene>
    <name evidence="3" type="ORF">FB554_3371</name>
</gene>
<dbReference type="SUPFAM" id="SSF55347">
    <property type="entry name" value="Glyceraldehyde-3-phosphate dehydrogenase-like, C-terminal domain"/>
    <property type="match status" value="1"/>
</dbReference>
<dbReference type="GO" id="GO:0051287">
    <property type="term" value="F:NAD binding"/>
    <property type="evidence" value="ECO:0007669"/>
    <property type="project" value="InterPro"/>
</dbReference>
<dbReference type="RefSeq" id="WP_142007803.1">
    <property type="nucleotide sequence ID" value="NZ_CAJTBP010000001.1"/>
</dbReference>
<dbReference type="Proteomes" id="UP000318336">
    <property type="component" value="Unassembled WGS sequence"/>
</dbReference>
<dbReference type="PANTHER" id="PTHR46278">
    <property type="entry name" value="DEHYDROGENASE, PUTATIVE-RELATED"/>
    <property type="match status" value="1"/>
</dbReference>
<dbReference type="PANTHER" id="PTHR46278:SF2">
    <property type="entry name" value="ASPARTATE-SEMIALDEHYDE DEHYDROGENASE"/>
    <property type="match status" value="1"/>
</dbReference>
<dbReference type="PIRSF" id="PIRSF000148">
    <property type="entry name" value="ASA_dh"/>
    <property type="match status" value="1"/>
</dbReference>
<sequence>MGRTLVVVGATGAVGRAVLQTLGTRSVVWDELRLAASNRHAGEAVSAYGQQLLVQQVSPQLFAGADVAIVALPEEAARVAAAMAGDAGVPVVDCSPVFRAEPDVPLVIPEINPAQVNNRPRGIVASPSASSTAMLTALGPLHQGWGLESVVVTAMQAVSGRGDAGVERLVAEAESLVGQRSIGLSPGDVRRLLDLPDHSPFPAPVAANVVPVTSDLDAEGWSMQEARMRREARKVLGLPDLKVAATTVWVPVMTAHSLSVHATFGSKITADRARQALVEGSNSVVVLDDPENEDWPNPVDVAGSEPTFVGRIRSSPDFPRSLEVFVCTDNLRKGAALNMVQIAEAIVGEDPFAAL</sequence>
<dbReference type="Gene3D" id="3.40.50.720">
    <property type="entry name" value="NAD(P)-binding Rossmann-like Domain"/>
    <property type="match status" value="1"/>
</dbReference>
<comment type="similarity">
    <text evidence="1">Belongs to the aspartate-semialdehyde dehydrogenase family.</text>
</comment>
<dbReference type="InterPro" id="IPR012280">
    <property type="entry name" value="Semialdhyde_DH_dimer_dom"/>
</dbReference>
<name>A0A542WZV3_9MICO</name>
<keyword evidence="4" id="KW-1185">Reference proteome</keyword>
<organism evidence="3 4">
    <name type="scientific">Barrientosiimonas humi</name>
    <dbReference type="NCBI Taxonomy" id="999931"/>
    <lineage>
        <taxon>Bacteria</taxon>
        <taxon>Bacillati</taxon>
        <taxon>Actinomycetota</taxon>
        <taxon>Actinomycetes</taxon>
        <taxon>Micrococcales</taxon>
        <taxon>Dermacoccaceae</taxon>
        <taxon>Barrientosiimonas</taxon>
    </lineage>
</organism>
<dbReference type="GO" id="GO:0016620">
    <property type="term" value="F:oxidoreductase activity, acting on the aldehyde or oxo group of donors, NAD or NADP as acceptor"/>
    <property type="evidence" value="ECO:0007669"/>
    <property type="project" value="InterPro"/>
</dbReference>
<comment type="caution">
    <text evidence="3">The sequence shown here is derived from an EMBL/GenBank/DDBJ whole genome shotgun (WGS) entry which is preliminary data.</text>
</comment>